<sequence length="241" mass="26465">MLDHNGVVLHSWTLSDPSDIIGATVGGNRYGWFAYNQFSFLAIDNSQLIIATEPQKVDFCHKEGKKGTFHLINVSVNAEQAHINHGDGLPGEEVPGTEDAKRFTEDCSIIDQLILVEIVEVPADKDTDTTSSDPLESGVNYVLKARGTADAGDGIEFDARYSIRTLSSSDWTDAVSTYGGYGVTLLDLLYNGSTPWGEFNASHDYETTVTGAGVVATFRIYDVYYPNNTGDLYVDIYQKLW</sequence>
<name>A0A837IAW1_9BACT</name>
<organism evidence="1 2">
    <name type="scientific">Candidatus Woesebacteria bacterium GW2011_GWA1_44_23</name>
    <dbReference type="NCBI Taxonomy" id="1618558"/>
    <lineage>
        <taxon>Bacteria</taxon>
        <taxon>Candidatus Woeseibacteriota</taxon>
    </lineage>
</organism>
<accession>A0A837IAW1</accession>
<reference evidence="1 2" key="1">
    <citation type="journal article" date="2015" name="Nature">
        <title>rRNA introns, odd ribosomes, and small enigmatic genomes across a large radiation of phyla.</title>
        <authorList>
            <person name="Brown C.T."/>
            <person name="Hug L.A."/>
            <person name="Thomas B.C."/>
            <person name="Sharon I."/>
            <person name="Castelle C.J."/>
            <person name="Singh A."/>
            <person name="Wilkins M.J."/>
            <person name="Williams K.H."/>
            <person name="Banfield J.F."/>
        </authorList>
    </citation>
    <scope>NUCLEOTIDE SEQUENCE [LARGE SCALE GENOMIC DNA]</scope>
</reference>
<gene>
    <name evidence="1" type="ORF">UW47_C0021G0002</name>
</gene>
<dbReference type="EMBL" id="LCIL01000021">
    <property type="protein sequence ID" value="KKT53680.1"/>
    <property type="molecule type" value="Genomic_DNA"/>
</dbReference>
<evidence type="ECO:0000313" key="1">
    <source>
        <dbReference type="EMBL" id="KKT53680.1"/>
    </source>
</evidence>
<dbReference type="AlphaFoldDB" id="A0A837IAW1"/>
<proteinExistence type="predicted"/>
<protein>
    <submittedName>
        <fullName evidence="1">Uncharacterized protein</fullName>
    </submittedName>
</protein>
<evidence type="ECO:0000313" key="2">
    <source>
        <dbReference type="Proteomes" id="UP000034525"/>
    </source>
</evidence>
<comment type="caution">
    <text evidence="1">The sequence shown here is derived from an EMBL/GenBank/DDBJ whole genome shotgun (WGS) entry which is preliminary data.</text>
</comment>
<dbReference type="Proteomes" id="UP000034525">
    <property type="component" value="Unassembled WGS sequence"/>
</dbReference>